<proteinExistence type="predicted"/>
<name>A0AB39KRR0_9CAUL</name>
<dbReference type="RefSeq" id="WP_369059154.1">
    <property type="nucleotide sequence ID" value="NZ_CP158375.1"/>
</dbReference>
<sequence>MNLSAIDAALAGAARTPATAAELAKRGQIKETAQAFEASFLTQMMAPMFEGLGEGEFSGGHGEQMFRGFLLEAMGKQMARSGGVGLAADVEREMLKLQGLTDQPVKETPAQ</sequence>
<gene>
    <name evidence="2" type="ORF">ABOZ73_16195</name>
</gene>
<dbReference type="EMBL" id="CP158375">
    <property type="protein sequence ID" value="XDO96300.1"/>
    <property type="molecule type" value="Genomic_DNA"/>
</dbReference>
<organism evidence="2">
    <name type="scientific">Caulobacter sp. 73W</name>
    <dbReference type="NCBI Taxonomy" id="3161137"/>
    <lineage>
        <taxon>Bacteria</taxon>
        <taxon>Pseudomonadati</taxon>
        <taxon>Pseudomonadota</taxon>
        <taxon>Alphaproteobacteria</taxon>
        <taxon>Caulobacterales</taxon>
        <taxon>Caulobacteraceae</taxon>
        <taxon>Caulobacter</taxon>
    </lineage>
</organism>
<evidence type="ECO:0000313" key="2">
    <source>
        <dbReference type="EMBL" id="XDO96300.1"/>
    </source>
</evidence>
<protein>
    <submittedName>
        <fullName evidence="2">Rod-binding protein</fullName>
    </submittedName>
</protein>
<feature type="domain" description="Flagellar protein FlgJ N-terminal" evidence="1">
    <location>
        <begin position="48"/>
        <end position="89"/>
    </location>
</feature>
<dbReference type="InterPro" id="IPR019301">
    <property type="entry name" value="Flagellar_prot_FlgJ_N"/>
</dbReference>
<accession>A0AB39KRR0</accession>
<reference evidence="2" key="1">
    <citation type="submission" date="2024-06" db="EMBL/GenBank/DDBJ databases">
        <title>Caulobacter inopinatus, sp. nov.</title>
        <authorList>
            <person name="Donachie S.P."/>
        </authorList>
    </citation>
    <scope>NUCLEOTIDE SEQUENCE</scope>
    <source>
        <strain evidence="2">73W</strain>
    </source>
</reference>
<dbReference type="AlphaFoldDB" id="A0AB39KRR0"/>
<evidence type="ECO:0000259" key="1">
    <source>
        <dbReference type="Pfam" id="PF10135"/>
    </source>
</evidence>
<dbReference type="Pfam" id="PF10135">
    <property type="entry name" value="Rod-binding"/>
    <property type="match status" value="1"/>
</dbReference>